<organism evidence="2 3">
    <name type="scientific">Burkholderia lata (strain ATCC 17760 / DSM 23089 / LMG 22485 / NCIMB 9086 / R18194 / 383)</name>
    <dbReference type="NCBI Taxonomy" id="482957"/>
    <lineage>
        <taxon>Bacteria</taxon>
        <taxon>Pseudomonadati</taxon>
        <taxon>Pseudomonadota</taxon>
        <taxon>Betaproteobacteria</taxon>
        <taxon>Burkholderiales</taxon>
        <taxon>Burkholderiaceae</taxon>
        <taxon>Burkholderia</taxon>
        <taxon>Burkholderia cepacia complex</taxon>
    </lineage>
</organism>
<proteinExistence type="predicted"/>
<dbReference type="EMBL" id="CABVPW010000009">
    <property type="protein sequence ID" value="VWB51516.1"/>
    <property type="molecule type" value="Genomic_DNA"/>
</dbReference>
<evidence type="ECO:0000313" key="2">
    <source>
        <dbReference type="EMBL" id="VWB51516.1"/>
    </source>
</evidence>
<feature type="compositionally biased region" description="Polar residues" evidence="1">
    <location>
        <begin position="17"/>
        <end position="26"/>
    </location>
</feature>
<feature type="region of interest" description="Disordered" evidence="1">
    <location>
        <begin position="1"/>
        <end position="34"/>
    </location>
</feature>
<accession>A0A6P2K450</accession>
<name>A0A6P2K450_BURL3</name>
<evidence type="ECO:0000256" key="1">
    <source>
        <dbReference type="SAM" id="MobiDB-lite"/>
    </source>
</evidence>
<feature type="compositionally biased region" description="Basic and acidic residues" evidence="1">
    <location>
        <begin position="1"/>
        <end position="10"/>
    </location>
</feature>
<reference evidence="2 3" key="1">
    <citation type="submission" date="2019-09" db="EMBL/GenBank/DDBJ databases">
        <authorList>
            <person name="Depoorter E."/>
        </authorList>
    </citation>
    <scope>NUCLEOTIDE SEQUENCE [LARGE SCALE GENOMIC DNA]</scope>
    <source>
        <strain evidence="2">LMG 23254</strain>
    </source>
</reference>
<dbReference type="Proteomes" id="UP000494218">
    <property type="component" value="Unassembled WGS sequence"/>
</dbReference>
<sequence length="34" mass="3596">MYDKSHDRMLTRANGATVGNNANIQTAEPGGPAH</sequence>
<evidence type="ECO:0000313" key="3">
    <source>
        <dbReference type="Proteomes" id="UP000494218"/>
    </source>
</evidence>
<protein>
    <submittedName>
        <fullName evidence="2">Uncharacterized protein</fullName>
    </submittedName>
</protein>
<dbReference type="AlphaFoldDB" id="A0A6P2K450"/>
<gene>
    <name evidence="2" type="ORF">BLA23254_02342</name>
</gene>
<dbReference type="Gene3D" id="4.10.91.20">
    <property type="match status" value="1"/>
</dbReference>